<dbReference type="HOGENOM" id="CLU_2817944_0_0_1"/>
<name>M4B4M3_HYAAE</name>
<evidence type="ECO:0000313" key="1">
    <source>
        <dbReference type="EnsemblProtists" id="HpaP801222"/>
    </source>
</evidence>
<keyword evidence="2" id="KW-1185">Reference proteome</keyword>
<accession>M4B4M3</accession>
<sequence>MTGVVLQEVRRQVCEAQEQWRRAFVEEMKEKEMPFATLSYAQSIDGSLAVERGAEQKYRLIVYDSNI</sequence>
<dbReference type="Gene3D" id="3.40.430.10">
    <property type="entry name" value="Dihydrofolate Reductase, subunit A"/>
    <property type="match status" value="1"/>
</dbReference>
<protein>
    <submittedName>
        <fullName evidence="1">Uncharacterized protein</fullName>
    </submittedName>
</protein>
<dbReference type="InParanoid" id="M4B4M3"/>
<dbReference type="InterPro" id="IPR024072">
    <property type="entry name" value="DHFR-like_dom_sf"/>
</dbReference>
<organism evidence="1 2">
    <name type="scientific">Hyaloperonospora arabidopsidis (strain Emoy2)</name>
    <name type="common">Downy mildew agent</name>
    <name type="synonym">Peronospora arabidopsidis</name>
    <dbReference type="NCBI Taxonomy" id="559515"/>
    <lineage>
        <taxon>Eukaryota</taxon>
        <taxon>Sar</taxon>
        <taxon>Stramenopiles</taxon>
        <taxon>Oomycota</taxon>
        <taxon>Peronosporomycetes</taxon>
        <taxon>Peronosporales</taxon>
        <taxon>Peronosporaceae</taxon>
        <taxon>Hyaloperonospora</taxon>
    </lineage>
</organism>
<proteinExistence type="predicted"/>
<reference evidence="2" key="1">
    <citation type="journal article" date="2010" name="Science">
        <title>Signatures of adaptation to obligate biotrophy in the Hyaloperonospora arabidopsidis genome.</title>
        <authorList>
            <person name="Baxter L."/>
            <person name="Tripathy S."/>
            <person name="Ishaque N."/>
            <person name="Boot N."/>
            <person name="Cabral A."/>
            <person name="Kemen E."/>
            <person name="Thines M."/>
            <person name="Ah-Fong A."/>
            <person name="Anderson R."/>
            <person name="Badejoko W."/>
            <person name="Bittner-Eddy P."/>
            <person name="Boore J.L."/>
            <person name="Chibucos M.C."/>
            <person name="Coates M."/>
            <person name="Dehal P."/>
            <person name="Delehaunty K."/>
            <person name="Dong S."/>
            <person name="Downton P."/>
            <person name="Dumas B."/>
            <person name="Fabro G."/>
            <person name="Fronick C."/>
            <person name="Fuerstenberg S.I."/>
            <person name="Fulton L."/>
            <person name="Gaulin E."/>
            <person name="Govers F."/>
            <person name="Hughes L."/>
            <person name="Humphray S."/>
            <person name="Jiang R.H."/>
            <person name="Judelson H."/>
            <person name="Kamoun S."/>
            <person name="Kyung K."/>
            <person name="Meijer H."/>
            <person name="Minx P."/>
            <person name="Morris P."/>
            <person name="Nelson J."/>
            <person name="Phuntumart V."/>
            <person name="Qutob D."/>
            <person name="Rehmany A."/>
            <person name="Rougon-Cardoso A."/>
            <person name="Ryden P."/>
            <person name="Torto-Alalibo T."/>
            <person name="Studholme D."/>
            <person name="Wang Y."/>
            <person name="Win J."/>
            <person name="Wood J."/>
            <person name="Clifton S.W."/>
            <person name="Rogers J."/>
            <person name="Van den Ackerveken G."/>
            <person name="Jones J.D."/>
            <person name="McDowell J.M."/>
            <person name="Beynon J."/>
            <person name="Tyler B.M."/>
        </authorList>
    </citation>
    <scope>NUCLEOTIDE SEQUENCE [LARGE SCALE GENOMIC DNA]</scope>
    <source>
        <strain evidence="2">Emoy2</strain>
    </source>
</reference>
<dbReference type="EMBL" id="JH598325">
    <property type="status" value="NOT_ANNOTATED_CDS"/>
    <property type="molecule type" value="Genomic_DNA"/>
</dbReference>
<dbReference type="AlphaFoldDB" id="M4B4M3"/>
<dbReference type="EnsemblProtists" id="HpaT801222">
    <property type="protein sequence ID" value="HpaP801222"/>
    <property type="gene ID" value="HpaG801222"/>
</dbReference>
<reference evidence="1" key="2">
    <citation type="submission" date="2015-06" db="UniProtKB">
        <authorList>
            <consortium name="EnsemblProtists"/>
        </authorList>
    </citation>
    <scope>IDENTIFICATION</scope>
    <source>
        <strain evidence="1">Emoy2</strain>
    </source>
</reference>
<dbReference type="Proteomes" id="UP000011713">
    <property type="component" value="Unassembled WGS sequence"/>
</dbReference>
<dbReference type="VEuPathDB" id="FungiDB:HpaG801222"/>
<evidence type="ECO:0000313" key="2">
    <source>
        <dbReference type="Proteomes" id="UP000011713"/>
    </source>
</evidence>